<feature type="signal peptide" evidence="3">
    <location>
        <begin position="1"/>
        <end position="21"/>
    </location>
</feature>
<accession>A0A498N6C9</accession>
<evidence type="ECO:0000256" key="2">
    <source>
        <dbReference type="ARBA" id="ARBA00022553"/>
    </source>
</evidence>
<organism evidence="4 6">
    <name type="scientific">Labeo rohita</name>
    <name type="common">Indian major carp</name>
    <name type="synonym">Cyprinus rohita</name>
    <dbReference type="NCBI Taxonomy" id="84645"/>
    <lineage>
        <taxon>Eukaryota</taxon>
        <taxon>Metazoa</taxon>
        <taxon>Chordata</taxon>
        <taxon>Craniata</taxon>
        <taxon>Vertebrata</taxon>
        <taxon>Euteleostomi</taxon>
        <taxon>Actinopterygii</taxon>
        <taxon>Neopterygii</taxon>
        <taxon>Teleostei</taxon>
        <taxon>Ostariophysi</taxon>
        <taxon>Cypriniformes</taxon>
        <taxon>Cyprinidae</taxon>
        <taxon>Labeoninae</taxon>
        <taxon>Labeonini</taxon>
        <taxon>Labeo</taxon>
    </lineage>
</organism>
<evidence type="ECO:0007829" key="7">
    <source>
        <dbReference type="PeptideAtlas" id="A0A498N6C9"/>
    </source>
</evidence>
<dbReference type="EMBL" id="QBIY01011822">
    <property type="protein sequence ID" value="RXN29235.1"/>
    <property type="molecule type" value="Genomic_DNA"/>
</dbReference>
<proteinExistence type="evidence at protein level"/>
<protein>
    <submittedName>
        <fullName evidence="4">Myozenin-3 isoform X2</fullName>
    </submittedName>
</protein>
<dbReference type="GO" id="GO:0015629">
    <property type="term" value="C:actin cytoskeleton"/>
    <property type="evidence" value="ECO:0007669"/>
    <property type="project" value="TreeGrafter"/>
</dbReference>
<feature type="chain" id="PRO_5036117655" evidence="3">
    <location>
        <begin position="22"/>
        <end position="333"/>
    </location>
</feature>
<dbReference type="GO" id="GO:0003779">
    <property type="term" value="F:actin binding"/>
    <property type="evidence" value="ECO:0007669"/>
    <property type="project" value="TreeGrafter"/>
</dbReference>
<sequence length="333" mass="37642">MKASVCFVFAVVCWFAEYADSPKILTLSKVMNELNKIYQGMDKNTTLDSPTINDLKLLFCLPYHLVISPFFLCFPATINDYDYLGHTNWTRFIMLPVEPYCMMPVGSWKSLNLGKKISVPKDVMMEELNLNTNRGSIMFQERQRRVERFTVENSAEAPTFTYNQIENQNDMMTDMQGGKENLLYPVAGKQSLVTTLKNTVAKKGSPNVLAPGYSGPLREIPREKFNATVIPKSYCSPWREALGGSEELMSSFNAQVEEPPQKLPPANYRCFNRAAVPFGGPVRSQRVIPVIGFEALEPPNLSSMTLATMSKRRNFNRAPRGWGLEYSPESNDL</sequence>
<dbReference type="Proteomes" id="UP000290572">
    <property type="component" value="Unassembled WGS sequence"/>
</dbReference>
<evidence type="ECO:0000313" key="4">
    <source>
        <dbReference type="EMBL" id="RXN28381.1"/>
    </source>
</evidence>
<keyword evidence="6" id="KW-1185">Reference proteome</keyword>
<comment type="similarity">
    <text evidence="1">Belongs to the myozenin family.</text>
</comment>
<dbReference type="InterPro" id="IPR008438">
    <property type="entry name" value="MYOZ"/>
</dbReference>
<reference evidence="4 6" key="1">
    <citation type="submission" date="2018-03" db="EMBL/GenBank/DDBJ databases">
        <title>Draft genome sequence of Rohu Carp (Labeo rohita).</title>
        <authorList>
            <person name="Das P."/>
            <person name="Kushwaha B."/>
            <person name="Joshi C.G."/>
            <person name="Kumar D."/>
            <person name="Nagpure N.S."/>
            <person name="Sahoo L."/>
            <person name="Das S.P."/>
            <person name="Bit A."/>
            <person name="Patnaik S."/>
            <person name="Meher P.K."/>
            <person name="Jayasankar P."/>
            <person name="Koringa P.G."/>
            <person name="Patel N.V."/>
            <person name="Hinsu A.T."/>
            <person name="Kumar R."/>
            <person name="Pandey M."/>
            <person name="Agarwal S."/>
            <person name="Srivastava S."/>
            <person name="Singh M."/>
            <person name="Iquebal M.A."/>
            <person name="Jaiswal S."/>
            <person name="Angadi U.B."/>
            <person name="Kumar N."/>
            <person name="Raza M."/>
            <person name="Shah T.M."/>
            <person name="Rai A."/>
            <person name="Jena J.K."/>
        </authorList>
    </citation>
    <scope>NUCLEOTIDE SEQUENCE [LARGE SCALE GENOMIC DNA]</scope>
    <source>
        <strain evidence="4">DASCIFA01</strain>
        <tissue evidence="4">Testis</tissue>
    </source>
</reference>
<evidence type="ECO:0000313" key="5">
    <source>
        <dbReference type="EMBL" id="RXN29235.1"/>
    </source>
</evidence>
<evidence type="ECO:0000256" key="1">
    <source>
        <dbReference type="ARBA" id="ARBA00009126"/>
    </source>
</evidence>
<dbReference type="STRING" id="84645.A0A498N6C9"/>
<dbReference type="GO" id="GO:0030018">
    <property type="term" value="C:Z disc"/>
    <property type="evidence" value="ECO:0007669"/>
    <property type="project" value="InterPro"/>
</dbReference>
<gene>
    <name evidence="5" type="ORF">ROHU_018964</name>
    <name evidence="4" type="ORF">ROHU_019324</name>
</gene>
<name>A0A498N6C9_LABRO</name>
<dbReference type="GO" id="GO:0031433">
    <property type="term" value="F:telethonin binding"/>
    <property type="evidence" value="ECO:0007669"/>
    <property type="project" value="TreeGrafter"/>
</dbReference>
<comment type="caution">
    <text evidence="4">The sequence shown here is derived from an EMBL/GenBank/DDBJ whole genome shotgun (WGS) entry which is preliminary data.</text>
</comment>
<dbReference type="EMBL" id="QBIY01011869">
    <property type="protein sequence ID" value="RXN28381.1"/>
    <property type="molecule type" value="Genomic_DNA"/>
</dbReference>
<dbReference type="GO" id="GO:0051373">
    <property type="term" value="F:FATZ binding"/>
    <property type="evidence" value="ECO:0007669"/>
    <property type="project" value="TreeGrafter"/>
</dbReference>
<dbReference type="Pfam" id="PF05556">
    <property type="entry name" value="Calsarcin"/>
    <property type="match status" value="1"/>
</dbReference>
<evidence type="ECO:0000256" key="3">
    <source>
        <dbReference type="SAM" id="SignalP"/>
    </source>
</evidence>
<keyword evidence="2" id="KW-0597">Phosphoprotein</keyword>
<evidence type="ECO:0000313" key="6">
    <source>
        <dbReference type="Proteomes" id="UP000290572"/>
    </source>
</evidence>
<keyword evidence="7" id="KW-1267">Proteomics identification</keyword>
<dbReference type="PANTHER" id="PTHR15941">
    <property type="entry name" value="MYOZENIN"/>
    <property type="match status" value="1"/>
</dbReference>
<keyword evidence="3" id="KW-0732">Signal</keyword>
<dbReference type="AlphaFoldDB" id="A0A498N6C9"/>
<dbReference type="PANTHER" id="PTHR15941:SF16">
    <property type="entry name" value="MYOZENIN 3A-RELATED"/>
    <property type="match status" value="1"/>
</dbReference>